<dbReference type="Gene3D" id="3.40.50.150">
    <property type="entry name" value="Vaccinia Virus protein VP39"/>
    <property type="match status" value="1"/>
</dbReference>
<dbReference type="PANTHER" id="PTHR43464:SF23">
    <property type="entry name" value="JUVENILE HORMONE ACID O-METHYLTRANSFERASE"/>
    <property type="match status" value="1"/>
</dbReference>
<dbReference type="GO" id="GO:0032259">
    <property type="term" value="P:methylation"/>
    <property type="evidence" value="ECO:0007669"/>
    <property type="project" value="UniProtKB-KW"/>
</dbReference>
<dbReference type="Proteomes" id="UP000665026">
    <property type="component" value="Chromosome"/>
</dbReference>
<accession>A0A975ERT8</accession>
<proteinExistence type="predicted"/>
<protein>
    <submittedName>
        <fullName evidence="2">Class I SAM-dependent methyltransferase</fullName>
    </submittedName>
</protein>
<dbReference type="AlphaFoldDB" id="A0A975ERT8"/>
<dbReference type="RefSeq" id="WP_209357675.1">
    <property type="nucleotide sequence ID" value="NZ_CP060010.1"/>
</dbReference>
<sequence>MSKDQAPGLGAAYALQTPEDSVRLYADWADSYDSDFVARSDYILHIQVARMFAQQGGDGPVLDIGAGTGILAEALAQSKIGPIDATDISQEMLHVAEAKNIYRRLFTGDLTQRLPVEDGTYNGIVSSGTFTHGHVGPDALDEVMRITKPGGLLCLSINAEHYKAQGFAAKIEALMPQITDLQLPQLPIYGPNSTSDHKDDLAVIATFRKA</sequence>
<dbReference type="InterPro" id="IPR013216">
    <property type="entry name" value="Methyltransf_11"/>
</dbReference>
<evidence type="ECO:0000313" key="2">
    <source>
        <dbReference type="EMBL" id="QTN36979.1"/>
    </source>
</evidence>
<dbReference type="GO" id="GO:0010420">
    <property type="term" value="F:polyprenyldihydroxybenzoate methyltransferase activity"/>
    <property type="evidence" value="ECO:0007669"/>
    <property type="project" value="TreeGrafter"/>
</dbReference>
<gene>
    <name evidence="2" type="ORF">HZ995_05570</name>
</gene>
<keyword evidence="2" id="KW-0808">Transferase</keyword>
<reference evidence="2" key="1">
    <citation type="submission" date="2020-07" db="EMBL/GenBank/DDBJ databases">
        <title>Genome sequences of bacteria associated with the marine, planktonic diatom Thalassiosira profunda strain ECT2AJA-044.</title>
        <authorList>
            <person name="Gargas C.B."/>
            <person name="Roberts W.R."/>
            <person name="Alverson A.J."/>
        </authorList>
    </citation>
    <scope>NUCLEOTIDE SEQUENCE</scope>
    <source>
        <strain evidence="2">ECT2AJA-044</strain>
    </source>
</reference>
<keyword evidence="2" id="KW-0489">Methyltransferase</keyword>
<dbReference type="InterPro" id="IPR029063">
    <property type="entry name" value="SAM-dependent_MTases_sf"/>
</dbReference>
<feature type="domain" description="Methyltransferase type 11" evidence="1">
    <location>
        <begin position="62"/>
        <end position="154"/>
    </location>
</feature>
<dbReference type="CDD" id="cd02440">
    <property type="entry name" value="AdoMet_MTases"/>
    <property type="match status" value="1"/>
</dbReference>
<name>A0A975ERT8_9RHOB</name>
<dbReference type="Pfam" id="PF08241">
    <property type="entry name" value="Methyltransf_11"/>
    <property type="match status" value="1"/>
</dbReference>
<dbReference type="PANTHER" id="PTHR43464">
    <property type="entry name" value="METHYLTRANSFERASE"/>
    <property type="match status" value="1"/>
</dbReference>
<evidence type="ECO:0000313" key="3">
    <source>
        <dbReference type="Proteomes" id="UP000665026"/>
    </source>
</evidence>
<evidence type="ECO:0000259" key="1">
    <source>
        <dbReference type="Pfam" id="PF08241"/>
    </source>
</evidence>
<organism evidence="2 3">
    <name type="scientific">Cognatishimia activa</name>
    <dbReference type="NCBI Taxonomy" id="1715691"/>
    <lineage>
        <taxon>Bacteria</taxon>
        <taxon>Pseudomonadati</taxon>
        <taxon>Pseudomonadota</taxon>
        <taxon>Alphaproteobacteria</taxon>
        <taxon>Rhodobacterales</taxon>
        <taxon>Paracoccaceae</taxon>
        <taxon>Cognatishimia</taxon>
    </lineage>
</organism>
<dbReference type="SUPFAM" id="SSF53335">
    <property type="entry name" value="S-adenosyl-L-methionine-dependent methyltransferases"/>
    <property type="match status" value="1"/>
</dbReference>
<dbReference type="EMBL" id="CP060010">
    <property type="protein sequence ID" value="QTN36979.1"/>
    <property type="molecule type" value="Genomic_DNA"/>
</dbReference>
<dbReference type="KEGG" id="cact:HZ995_05570"/>